<evidence type="ECO:0000256" key="1">
    <source>
        <dbReference type="ARBA" id="ARBA00001947"/>
    </source>
</evidence>
<dbReference type="InterPro" id="IPR008915">
    <property type="entry name" value="Peptidase_M50"/>
</dbReference>
<keyword evidence="4 13" id="KW-0645">Protease</keyword>
<dbReference type="OrthoDB" id="9782003at2"/>
<keyword evidence="14" id="KW-1185">Reference proteome</keyword>
<feature type="transmembrane region" description="Helical" evidence="11">
    <location>
        <begin position="377"/>
        <end position="397"/>
    </location>
</feature>
<evidence type="ECO:0000256" key="11">
    <source>
        <dbReference type="RuleBase" id="RU362031"/>
    </source>
</evidence>
<gene>
    <name evidence="13" type="ORF">ASR47_103216</name>
</gene>
<comment type="cofactor">
    <cofactor evidence="1 11">
        <name>Zn(2+)</name>
        <dbReference type="ChEBI" id="CHEBI:29105"/>
    </cofactor>
</comment>
<dbReference type="Pfam" id="PF17820">
    <property type="entry name" value="PDZ_6"/>
    <property type="match status" value="1"/>
</dbReference>
<feature type="transmembrane region" description="Helical" evidence="11">
    <location>
        <begin position="101"/>
        <end position="123"/>
    </location>
</feature>
<evidence type="ECO:0000256" key="7">
    <source>
        <dbReference type="ARBA" id="ARBA00022833"/>
    </source>
</evidence>
<evidence type="ECO:0000256" key="10">
    <source>
        <dbReference type="ARBA" id="ARBA00023136"/>
    </source>
</evidence>
<evidence type="ECO:0000313" key="13">
    <source>
        <dbReference type="EMBL" id="OBV41476.1"/>
    </source>
</evidence>
<dbReference type="CDD" id="cd23081">
    <property type="entry name" value="cpPDZ_EcRseP-like"/>
    <property type="match status" value="1"/>
</dbReference>
<comment type="similarity">
    <text evidence="3 11">Belongs to the peptidase M50B family.</text>
</comment>
<protein>
    <recommendedName>
        <fullName evidence="11">Zinc metalloprotease</fullName>
        <ecNumber evidence="11">3.4.24.-</ecNumber>
    </recommendedName>
</protein>
<evidence type="ECO:0000256" key="2">
    <source>
        <dbReference type="ARBA" id="ARBA00004141"/>
    </source>
</evidence>
<dbReference type="SMART" id="SM00228">
    <property type="entry name" value="PDZ"/>
    <property type="match status" value="2"/>
</dbReference>
<dbReference type="InterPro" id="IPR036034">
    <property type="entry name" value="PDZ_sf"/>
</dbReference>
<comment type="caution">
    <text evidence="13">The sequence shown here is derived from an EMBL/GenBank/DDBJ whole genome shotgun (WGS) entry which is preliminary data.</text>
</comment>
<dbReference type="PANTHER" id="PTHR42837">
    <property type="entry name" value="REGULATOR OF SIGMA-E PROTEASE RSEP"/>
    <property type="match status" value="1"/>
</dbReference>
<dbReference type="PROSITE" id="PS50106">
    <property type="entry name" value="PDZ"/>
    <property type="match status" value="1"/>
</dbReference>
<dbReference type="EMBL" id="LOCQ01000031">
    <property type="protein sequence ID" value="OBV41476.1"/>
    <property type="molecule type" value="Genomic_DNA"/>
</dbReference>
<evidence type="ECO:0000256" key="8">
    <source>
        <dbReference type="ARBA" id="ARBA00022989"/>
    </source>
</evidence>
<feature type="transmembrane region" description="Helical" evidence="11">
    <location>
        <begin position="427"/>
        <end position="449"/>
    </location>
</feature>
<dbReference type="NCBIfam" id="TIGR00054">
    <property type="entry name" value="RIP metalloprotease RseP"/>
    <property type="match status" value="1"/>
</dbReference>
<keyword evidence="5 11" id="KW-0812">Transmembrane</keyword>
<keyword evidence="11" id="KW-0479">Metal-binding</keyword>
<name>A0A1A7C6E8_9BURK</name>
<dbReference type="STRING" id="1747903.ASR47_103216"/>
<keyword evidence="8 11" id="KW-1133">Transmembrane helix</keyword>
<keyword evidence="6 11" id="KW-0378">Hydrolase</keyword>
<proteinExistence type="inferred from homology"/>
<keyword evidence="7 11" id="KW-0862">Zinc</keyword>
<dbReference type="GO" id="GO:0006508">
    <property type="term" value="P:proteolysis"/>
    <property type="evidence" value="ECO:0007669"/>
    <property type="project" value="UniProtKB-KW"/>
</dbReference>
<comment type="subcellular location">
    <subcellularLocation>
        <location evidence="2">Membrane</location>
        <topology evidence="2">Multi-pass membrane protein</topology>
    </subcellularLocation>
</comment>
<dbReference type="GO" id="GO:0046872">
    <property type="term" value="F:metal ion binding"/>
    <property type="evidence" value="ECO:0007669"/>
    <property type="project" value="UniProtKB-KW"/>
</dbReference>
<keyword evidence="9 11" id="KW-0482">Metalloprotease</keyword>
<dbReference type="InterPro" id="IPR001478">
    <property type="entry name" value="PDZ"/>
</dbReference>
<evidence type="ECO:0000256" key="6">
    <source>
        <dbReference type="ARBA" id="ARBA00022801"/>
    </source>
</evidence>
<organism evidence="13 14">
    <name type="scientific">Janthinobacterium psychrotolerans</name>
    <dbReference type="NCBI Taxonomy" id="1747903"/>
    <lineage>
        <taxon>Bacteria</taxon>
        <taxon>Pseudomonadati</taxon>
        <taxon>Pseudomonadota</taxon>
        <taxon>Betaproteobacteria</taxon>
        <taxon>Burkholderiales</taxon>
        <taxon>Oxalobacteraceae</taxon>
        <taxon>Janthinobacterium</taxon>
    </lineage>
</organism>
<dbReference type="RefSeq" id="WP_065305953.1">
    <property type="nucleotide sequence ID" value="NZ_LOCQ01000031.1"/>
</dbReference>
<dbReference type="InterPro" id="IPR004387">
    <property type="entry name" value="Pept_M50_Zn"/>
</dbReference>
<evidence type="ECO:0000256" key="3">
    <source>
        <dbReference type="ARBA" id="ARBA00007931"/>
    </source>
</evidence>
<keyword evidence="10 11" id="KW-0472">Membrane</keyword>
<dbReference type="PANTHER" id="PTHR42837:SF2">
    <property type="entry name" value="MEMBRANE METALLOPROTEASE ARASP2, CHLOROPLASTIC-RELATED"/>
    <property type="match status" value="1"/>
</dbReference>
<reference evidence="13 14" key="1">
    <citation type="submission" date="2016-04" db="EMBL/GenBank/DDBJ databases">
        <title>Draft genome sequence of Janthinobacterium psychrotolerans sp. nov., isolated from freshwater sediments in Denmark.</title>
        <authorList>
            <person name="Gong X."/>
            <person name="Skrivergaard S."/>
            <person name="Korsgaard B.S."/>
            <person name="Schreiber L."/>
            <person name="Marshall I.P."/>
            <person name="Finster K."/>
            <person name="Schramm A."/>
        </authorList>
    </citation>
    <scope>NUCLEOTIDE SEQUENCE [LARGE SCALE GENOMIC DNA]</scope>
    <source>
        <strain evidence="13 14">S3-2</strain>
    </source>
</reference>
<accession>A0A1A7C6E8</accession>
<dbReference type="EC" id="3.4.24.-" evidence="11"/>
<evidence type="ECO:0000259" key="12">
    <source>
        <dbReference type="PROSITE" id="PS50106"/>
    </source>
</evidence>
<dbReference type="AlphaFoldDB" id="A0A1A7C6E8"/>
<dbReference type="Pfam" id="PF02163">
    <property type="entry name" value="Peptidase_M50"/>
    <property type="match status" value="1"/>
</dbReference>
<feature type="domain" description="PDZ" evidence="12">
    <location>
        <begin position="205"/>
        <end position="292"/>
    </location>
</feature>
<evidence type="ECO:0000256" key="5">
    <source>
        <dbReference type="ARBA" id="ARBA00022692"/>
    </source>
</evidence>
<dbReference type="GO" id="GO:0004222">
    <property type="term" value="F:metalloendopeptidase activity"/>
    <property type="evidence" value="ECO:0007669"/>
    <property type="project" value="InterPro"/>
</dbReference>
<dbReference type="Proteomes" id="UP000092713">
    <property type="component" value="Unassembled WGS sequence"/>
</dbReference>
<dbReference type="GO" id="GO:0016020">
    <property type="term" value="C:membrane"/>
    <property type="evidence" value="ECO:0007669"/>
    <property type="project" value="UniProtKB-SubCell"/>
</dbReference>
<evidence type="ECO:0000256" key="4">
    <source>
        <dbReference type="ARBA" id="ARBA00022670"/>
    </source>
</evidence>
<dbReference type="CDD" id="cd06163">
    <property type="entry name" value="S2P-M50_PDZ_RseP-like"/>
    <property type="match status" value="2"/>
</dbReference>
<evidence type="ECO:0000256" key="9">
    <source>
        <dbReference type="ARBA" id="ARBA00023049"/>
    </source>
</evidence>
<evidence type="ECO:0000313" key="14">
    <source>
        <dbReference type="Proteomes" id="UP000092713"/>
    </source>
</evidence>
<sequence length="453" mass="48119">MTLLTTLLAFVVALGSLVTLHELGHYLVARLCGVKVLRFSVGMGKVVYSRKFGKDQTEWAISALPLGGYVKMLDSRDPDTGVLSGADQAREFTRQSVWRRMAIIAAGPLANFLVAIVLYAGLFMHGIEEPSSRIGTVAGQSSAYLAGLRTGDTVHSVNGRDVASWSELRWEVMQAALDKQAARIEVRRPDRGVQQATIGADTLAGLNLEGDVLGKLGLVLARPAPVLGKIMPGGAAEKAGLQPGDLILAIDEKPMADGIAVIETLMASPGKTLQLRLRRHGQDLTLPVTPQGEPGKGAQGAVTVGKIKAEIALTPDMIVVASGPFQAVGKGAVKVWDTSIMSLKMLGKMFTGEVSLKNVTGPITIADYAGQTARIGLVSYLSFIAFISISLGVMNLLPIPVLDGGHLLYYSLEVLTGRPLPERVGEIAQRLGLGLLLTFMVLAVFNDVLRLLN</sequence>
<dbReference type="Gene3D" id="2.30.42.10">
    <property type="match status" value="2"/>
</dbReference>
<dbReference type="SUPFAM" id="SSF50156">
    <property type="entry name" value="PDZ domain-like"/>
    <property type="match status" value="2"/>
</dbReference>
<dbReference type="InterPro" id="IPR041489">
    <property type="entry name" value="PDZ_6"/>
</dbReference>
<dbReference type="PATRIC" id="fig|1747903.4.peg.5158"/>